<comment type="caution">
    <text evidence="5">The sequence shown here is derived from an EMBL/GenBank/DDBJ whole genome shotgun (WGS) entry which is preliminary data.</text>
</comment>
<evidence type="ECO:0000256" key="1">
    <source>
        <dbReference type="ARBA" id="ARBA00022490"/>
    </source>
</evidence>
<protein>
    <submittedName>
        <fullName evidence="5">Protein FdhE</fullName>
    </submittedName>
</protein>
<dbReference type="CDD" id="cd16341">
    <property type="entry name" value="FdhE"/>
    <property type="match status" value="1"/>
</dbReference>
<dbReference type="Pfam" id="PF24860">
    <property type="entry name" value="FdhE_C"/>
    <property type="match status" value="1"/>
</dbReference>
<dbReference type="Pfam" id="PF24859">
    <property type="entry name" value="FdhE_central"/>
    <property type="match status" value="1"/>
</dbReference>
<dbReference type="Pfam" id="PF04216">
    <property type="entry name" value="FdhE_N"/>
    <property type="match status" value="1"/>
</dbReference>
<sequence length="233" mass="24687">MPLAPAAQHIDPAWQGVLDRLLDDLATSNVVPAPLHPTLAALRATPATERDRLAQAVLAEAVSAADLPHALFVTAALQVVFIDRACRLQEDEVPLTDTPSLCPVCASKPVAGIVRIGGAYGGLRYLHCGLCATEWHMVRVKCSHCASTEAIRYESVEGGPAHVQAETCGACHCYRKLIQQDKDPLAEPLADDLASLVLDLLMGETAFTRASANPFMPYAIDTPATSPEGSADA</sequence>
<dbReference type="AlphaFoldDB" id="A0A7V8FRT8"/>
<keyword evidence="1" id="KW-0963">Cytoplasm</keyword>
<dbReference type="InterPro" id="IPR056797">
    <property type="entry name" value="FdhE_central"/>
</dbReference>
<dbReference type="PANTHER" id="PTHR37689">
    <property type="entry name" value="PROTEIN FDHE"/>
    <property type="match status" value="1"/>
</dbReference>
<dbReference type="GO" id="GO:0005829">
    <property type="term" value="C:cytosol"/>
    <property type="evidence" value="ECO:0007669"/>
    <property type="project" value="TreeGrafter"/>
</dbReference>
<evidence type="ECO:0000259" key="2">
    <source>
        <dbReference type="Pfam" id="PF04216"/>
    </source>
</evidence>
<dbReference type="Proteomes" id="UP000461670">
    <property type="component" value="Unassembled WGS sequence"/>
</dbReference>
<dbReference type="InterPro" id="IPR006452">
    <property type="entry name" value="Formate_DH_accessory"/>
</dbReference>
<proteinExistence type="predicted"/>
<accession>A0A7V8FRT8</accession>
<dbReference type="EMBL" id="WNDQ01000004">
    <property type="protein sequence ID" value="KAF1023542.1"/>
    <property type="molecule type" value="Genomic_DNA"/>
</dbReference>
<feature type="domain" description="FdhE C-terminal" evidence="4">
    <location>
        <begin position="140"/>
        <end position="216"/>
    </location>
</feature>
<evidence type="ECO:0000259" key="3">
    <source>
        <dbReference type="Pfam" id="PF24859"/>
    </source>
</evidence>
<dbReference type="Gene3D" id="3.90.1670.10">
    <property type="entry name" value="FdhE-like domain"/>
    <property type="match status" value="1"/>
</dbReference>
<dbReference type="GO" id="GO:0008199">
    <property type="term" value="F:ferric iron binding"/>
    <property type="evidence" value="ECO:0007669"/>
    <property type="project" value="TreeGrafter"/>
</dbReference>
<feature type="domain" description="FdhE central" evidence="3">
    <location>
        <begin position="101"/>
        <end position="139"/>
    </location>
</feature>
<dbReference type="SUPFAM" id="SSF144020">
    <property type="entry name" value="FdhE-like"/>
    <property type="match status" value="1"/>
</dbReference>
<dbReference type="GO" id="GO:0051604">
    <property type="term" value="P:protein maturation"/>
    <property type="evidence" value="ECO:0007669"/>
    <property type="project" value="TreeGrafter"/>
</dbReference>
<name>A0A7V8FRT8_9BURK</name>
<reference evidence="6" key="1">
    <citation type="journal article" date="2020" name="MBio">
        <title>Horizontal gene transfer to a defensive symbiont with a reduced genome amongst a multipartite beetle microbiome.</title>
        <authorList>
            <person name="Waterworth S.C."/>
            <person name="Florez L.V."/>
            <person name="Rees E.R."/>
            <person name="Hertweck C."/>
            <person name="Kaltenpoth M."/>
            <person name="Kwan J.C."/>
        </authorList>
    </citation>
    <scope>NUCLEOTIDE SEQUENCE [LARGE SCALE GENOMIC DNA]</scope>
</reference>
<feature type="domain" description="FdhE N-terminal" evidence="2">
    <location>
        <begin position="2"/>
        <end position="93"/>
    </location>
</feature>
<evidence type="ECO:0000313" key="5">
    <source>
        <dbReference type="EMBL" id="KAF1023542.1"/>
    </source>
</evidence>
<evidence type="ECO:0000313" key="6">
    <source>
        <dbReference type="Proteomes" id="UP000461670"/>
    </source>
</evidence>
<dbReference type="InterPro" id="IPR056796">
    <property type="entry name" value="FdhE_C"/>
</dbReference>
<dbReference type="PANTHER" id="PTHR37689:SF1">
    <property type="entry name" value="PROTEIN FDHE"/>
    <property type="match status" value="1"/>
</dbReference>
<evidence type="ECO:0000259" key="4">
    <source>
        <dbReference type="Pfam" id="PF24860"/>
    </source>
</evidence>
<dbReference type="InterPro" id="IPR056774">
    <property type="entry name" value="FdhE_N"/>
</dbReference>
<organism evidence="5 6">
    <name type="scientific">Paracidovorax wautersii</name>
    <dbReference type="NCBI Taxonomy" id="1177982"/>
    <lineage>
        <taxon>Bacteria</taxon>
        <taxon>Pseudomonadati</taxon>
        <taxon>Pseudomonadota</taxon>
        <taxon>Betaproteobacteria</taxon>
        <taxon>Burkholderiales</taxon>
        <taxon>Comamonadaceae</taxon>
        <taxon>Paracidovorax</taxon>
    </lineage>
</organism>
<dbReference type="InterPro" id="IPR024064">
    <property type="entry name" value="FdhE-like_sf"/>
</dbReference>
<dbReference type="NCBIfam" id="TIGR01562">
    <property type="entry name" value="FdhE"/>
    <property type="match status" value="1"/>
</dbReference>
<gene>
    <name evidence="5" type="primary">fdhE</name>
    <name evidence="5" type="ORF">GAK30_00494</name>
</gene>